<evidence type="ECO:0000259" key="5">
    <source>
        <dbReference type="PROSITE" id="PS50921"/>
    </source>
</evidence>
<reference evidence="6 7" key="1">
    <citation type="submission" date="2018-11" db="EMBL/GenBank/DDBJ databases">
        <title>Sequencing the genomes of 1000 actinobacteria strains.</title>
        <authorList>
            <person name="Klenk H.-P."/>
        </authorList>
    </citation>
    <scope>NUCLEOTIDE SEQUENCE [LARGE SCALE GENOMIC DNA]</scope>
    <source>
        <strain evidence="6 7">DSM 14012</strain>
    </source>
</reference>
<dbReference type="SUPFAM" id="SSF52172">
    <property type="entry name" value="CheY-like"/>
    <property type="match status" value="1"/>
</dbReference>
<dbReference type="GO" id="GO:0016301">
    <property type="term" value="F:kinase activity"/>
    <property type="evidence" value="ECO:0007669"/>
    <property type="project" value="UniProtKB-KW"/>
</dbReference>
<dbReference type="SMART" id="SM01012">
    <property type="entry name" value="ANTAR"/>
    <property type="match status" value="1"/>
</dbReference>
<keyword evidence="1" id="KW-0808">Transferase</keyword>
<feature type="domain" description="ANTAR" evidence="5">
    <location>
        <begin position="179"/>
        <end position="240"/>
    </location>
</feature>
<evidence type="ECO:0000256" key="2">
    <source>
        <dbReference type="ARBA" id="ARBA00022777"/>
    </source>
</evidence>
<dbReference type="Gene3D" id="3.30.450.40">
    <property type="match status" value="1"/>
</dbReference>
<accession>A0A3N2BYS6</accession>
<protein>
    <submittedName>
        <fullName evidence="6">GAF domain-containing protein</fullName>
    </submittedName>
</protein>
<gene>
    <name evidence="6" type="ORF">EDD42_0459</name>
</gene>
<evidence type="ECO:0000313" key="7">
    <source>
        <dbReference type="Proteomes" id="UP000266915"/>
    </source>
</evidence>
<keyword evidence="7" id="KW-1185">Reference proteome</keyword>
<keyword evidence="2" id="KW-0418">Kinase</keyword>
<sequence length="246" mass="26575">MSARGDDGTGSELRHSTALLDVFATLADTLVDDYDVVDLLQALVDATVDLLDVQASGILLADPHGDLELIASTSESGKLVELIQLSADEGPCIDSFRDATPVSIPEIAAVAADWPRFAEVAATAGFRSAHAFPLRLRRTTIGTLNLFRTTPEALDRFESQAAQAMADVATIGILHERTLRESDATREQLESALQSRVVIEQAKGVVAYTAAISVEEAFERIRKHARGGRRALADVARDIVERRLEL</sequence>
<dbReference type="Gene3D" id="1.10.10.10">
    <property type="entry name" value="Winged helix-like DNA-binding domain superfamily/Winged helix DNA-binding domain"/>
    <property type="match status" value="1"/>
</dbReference>
<dbReference type="Pfam" id="PF13185">
    <property type="entry name" value="GAF_2"/>
    <property type="match status" value="1"/>
</dbReference>
<dbReference type="SUPFAM" id="SSF55781">
    <property type="entry name" value="GAF domain-like"/>
    <property type="match status" value="1"/>
</dbReference>
<dbReference type="InterPro" id="IPR012074">
    <property type="entry name" value="GAF_ANTAR"/>
</dbReference>
<dbReference type="InterPro" id="IPR036388">
    <property type="entry name" value="WH-like_DNA-bd_sf"/>
</dbReference>
<organism evidence="6 7">
    <name type="scientific">Plantibacter flavus</name>
    <dbReference type="NCBI Taxonomy" id="150123"/>
    <lineage>
        <taxon>Bacteria</taxon>
        <taxon>Bacillati</taxon>
        <taxon>Actinomycetota</taxon>
        <taxon>Actinomycetes</taxon>
        <taxon>Micrococcales</taxon>
        <taxon>Microbacteriaceae</taxon>
        <taxon>Plantibacter</taxon>
    </lineage>
</organism>
<dbReference type="InterPro" id="IPR011006">
    <property type="entry name" value="CheY-like_superfamily"/>
</dbReference>
<comment type="caution">
    <text evidence="6">The sequence shown here is derived from an EMBL/GenBank/DDBJ whole genome shotgun (WGS) entry which is preliminary data.</text>
</comment>
<name>A0A3N2BYS6_9MICO</name>
<dbReference type="EMBL" id="RKHL01000001">
    <property type="protein sequence ID" value="ROR80418.1"/>
    <property type="molecule type" value="Genomic_DNA"/>
</dbReference>
<dbReference type="InterPro" id="IPR005561">
    <property type="entry name" value="ANTAR"/>
</dbReference>
<dbReference type="RefSeq" id="WP_085512063.1">
    <property type="nucleotide sequence ID" value="NZ_FXAP01000003.1"/>
</dbReference>
<dbReference type="InterPro" id="IPR029016">
    <property type="entry name" value="GAF-like_dom_sf"/>
</dbReference>
<dbReference type="SMART" id="SM00065">
    <property type="entry name" value="GAF"/>
    <property type="match status" value="1"/>
</dbReference>
<evidence type="ECO:0000256" key="1">
    <source>
        <dbReference type="ARBA" id="ARBA00022679"/>
    </source>
</evidence>
<proteinExistence type="predicted"/>
<dbReference type="GO" id="GO:0003723">
    <property type="term" value="F:RNA binding"/>
    <property type="evidence" value="ECO:0007669"/>
    <property type="project" value="InterPro"/>
</dbReference>
<dbReference type="AlphaFoldDB" id="A0A3N2BYS6"/>
<evidence type="ECO:0000256" key="4">
    <source>
        <dbReference type="ARBA" id="ARBA00023163"/>
    </source>
</evidence>
<dbReference type="Pfam" id="PF03861">
    <property type="entry name" value="ANTAR"/>
    <property type="match status" value="1"/>
</dbReference>
<dbReference type="Proteomes" id="UP000266915">
    <property type="component" value="Unassembled WGS sequence"/>
</dbReference>
<dbReference type="PIRSF" id="PIRSF036625">
    <property type="entry name" value="GAF_ANTAR"/>
    <property type="match status" value="1"/>
</dbReference>
<evidence type="ECO:0000256" key="3">
    <source>
        <dbReference type="ARBA" id="ARBA00023015"/>
    </source>
</evidence>
<keyword evidence="3" id="KW-0805">Transcription regulation</keyword>
<dbReference type="InterPro" id="IPR003018">
    <property type="entry name" value="GAF"/>
</dbReference>
<evidence type="ECO:0000313" key="6">
    <source>
        <dbReference type="EMBL" id="ROR80418.1"/>
    </source>
</evidence>
<dbReference type="PROSITE" id="PS50921">
    <property type="entry name" value="ANTAR"/>
    <property type="match status" value="1"/>
</dbReference>
<keyword evidence="4" id="KW-0804">Transcription</keyword>